<reference evidence="2" key="2">
    <citation type="submission" date="2023-05" db="EMBL/GenBank/DDBJ databases">
        <authorList>
            <consortium name="Lawrence Berkeley National Laboratory"/>
            <person name="Steindorff A."/>
            <person name="Hensen N."/>
            <person name="Bonometti L."/>
            <person name="Westerberg I."/>
            <person name="Brannstrom I.O."/>
            <person name="Guillou S."/>
            <person name="Cros-Aarteil S."/>
            <person name="Calhoun S."/>
            <person name="Haridas S."/>
            <person name="Kuo A."/>
            <person name="Mondo S."/>
            <person name="Pangilinan J."/>
            <person name="Riley R."/>
            <person name="Labutti K."/>
            <person name="Andreopoulos B."/>
            <person name="Lipzen A."/>
            <person name="Chen C."/>
            <person name="Yanf M."/>
            <person name="Daum C."/>
            <person name="Ng V."/>
            <person name="Clum A."/>
            <person name="Ohm R."/>
            <person name="Martin F."/>
            <person name="Silar P."/>
            <person name="Natvig D."/>
            <person name="Lalanne C."/>
            <person name="Gautier V."/>
            <person name="Ament-Velasquez S.L."/>
            <person name="Kruys A."/>
            <person name="Hutchinson M.I."/>
            <person name="Powell A.J."/>
            <person name="Barry K."/>
            <person name="Miller A.N."/>
            <person name="Grigoriev I.V."/>
            <person name="Debuchy R."/>
            <person name="Gladieux P."/>
            <person name="Thoren M.H."/>
            <person name="Johannesson H."/>
        </authorList>
    </citation>
    <scope>NUCLEOTIDE SEQUENCE</scope>
    <source>
        <strain evidence="2">CBS 508.74</strain>
    </source>
</reference>
<sequence>MPCVRLGSGHDQPTRHETEAELGSSLPGIAQVRPGRGWGRPARILGQFSRSTRLRSTKTPWALGRHCGSSLIQTVGIPSVKLSPVTNSPDTSEESLTRLETVLLSTCSPQQEYIYLNEKLYKYHLFLDILTGNIAVVDRVSSYSRTEDG</sequence>
<organism evidence="2 3">
    <name type="scientific">Canariomyces notabilis</name>
    <dbReference type="NCBI Taxonomy" id="2074819"/>
    <lineage>
        <taxon>Eukaryota</taxon>
        <taxon>Fungi</taxon>
        <taxon>Dikarya</taxon>
        <taxon>Ascomycota</taxon>
        <taxon>Pezizomycotina</taxon>
        <taxon>Sordariomycetes</taxon>
        <taxon>Sordariomycetidae</taxon>
        <taxon>Sordariales</taxon>
        <taxon>Chaetomiaceae</taxon>
        <taxon>Canariomyces</taxon>
    </lineage>
</organism>
<gene>
    <name evidence="2" type="ORF">N656DRAFT_784183</name>
</gene>
<name>A0AAN6QHP8_9PEZI</name>
<accession>A0AAN6QHP8</accession>
<dbReference type="GeneID" id="89940236"/>
<proteinExistence type="predicted"/>
<dbReference type="Proteomes" id="UP001302812">
    <property type="component" value="Unassembled WGS sequence"/>
</dbReference>
<keyword evidence="3" id="KW-1185">Reference proteome</keyword>
<feature type="region of interest" description="Disordered" evidence="1">
    <location>
        <begin position="1"/>
        <end position="23"/>
    </location>
</feature>
<dbReference type="RefSeq" id="XP_064665995.1">
    <property type="nucleotide sequence ID" value="XM_064816111.1"/>
</dbReference>
<evidence type="ECO:0000313" key="3">
    <source>
        <dbReference type="Proteomes" id="UP001302812"/>
    </source>
</evidence>
<dbReference type="EMBL" id="MU853363">
    <property type="protein sequence ID" value="KAK4108425.1"/>
    <property type="molecule type" value="Genomic_DNA"/>
</dbReference>
<reference evidence="2" key="1">
    <citation type="journal article" date="2023" name="Mol. Phylogenet. Evol.">
        <title>Genome-scale phylogeny and comparative genomics of the fungal order Sordariales.</title>
        <authorList>
            <person name="Hensen N."/>
            <person name="Bonometti L."/>
            <person name="Westerberg I."/>
            <person name="Brannstrom I.O."/>
            <person name="Guillou S."/>
            <person name="Cros-Aarteil S."/>
            <person name="Calhoun S."/>
            <person name="Haridas S."/>
            <person name="Kuo A."/>
            <person name="Mondo S."/>
            <person name="Pangilinan J."/>
            <person name="Riley R."/>
            <person name="LaButti K."/>
            <person name="Andreopoulos B."/>
            <person name="Lipzen A."/>
            <person name="Chen C."/>
            <person name="Yan M."/>
            <person name="Daum C."/>
            <person name="Ng V."/>
            <person name="Clum A."/>
            <person name="Steindorff A."/>
            <person name="Ohm R.A."/>
            <person name="Martin F."/>
            <person name="Silar P."/>
            <person name="Natvig D.O."/>
            <person name="Lalanne C."/>
            <person name="Gautier V."/>
            <person name="Ament-Velasquez S.L."/>
            <person name="Kruys A."/>
            <person name="Hutchinson M.I."/>
            <person name="Powell A.J."/>
            <person name="Barry K."/>
            <person name="Miller A.N."/>
            <person name="Grigoriev I.V."/>
            <person name="Debuchy R."/>
            <person name="Gladieux P."/>
            <person name="Hiltunen Thoren M."/>
            <person name="Johannesson H."/>
        </authorList>
    </citation>
    <scope>NUCLEOTIDE SEQUENCE</scope>
    <source>
        <strain evidence="2">CBS 508.74</strain>
    </source>
</reference>
<evidence type="ECO:0000256" key="1">
    <source>
        <dbReference type="SAM" id="MobiDB-lite"/>
    </source>
</evidence>
<comment type="caution">
    <text evidence="2">The sequence shown here is derived from an EMBL/GenBank/DDBJ whole genome shotgun (WGS) entry which is preliminary data.</text>
</comment>
<protein>
    <submittedName>
        <fullName evidence="2">Uncharacterized protein</fullName>
    </submittedName>
</protein>
<evidence type="ECO:0000313" key="2">
    <source>
        <dbReference type="EMBL" id="KAK4108425.1"/>
    </source>
</evidence>
<dbReference type="AlphaFoldDB" id="A0AAN6QHP8"/>